<dbReference type="Gene3D" id="3.10.350.10">
    <property type="entry name" value="LysM domain"/>
    <property type="match status" value="4"/>
</dbReference>
<organism evidence="6 7">
    <name type="scientific">Aspergillus puulaauensis</name>
    <dbReference type="NCBI Taxonomy" id="1220207"/>
    <lineage>
        <taxon>Eukaryota</taxon>
        <taxon>Fungi</taxon>
        <taxon>Dikarya</taxon>
        <taxon>Ascomycota</taxon>
        <taxon>Pezizomycotina</taxon>
        <taxon>Eurotiomycetes</taxon>
        <taxon>Eurotiomycetidae</taxon>
        <taxon>Eurotiales</taxon>
        <taxon>Aspergillaceae</taxon>
        <taxon>Aspergillus</taxon>
    </lineage>
</organism>
<feature type="region of interest" description="Disordered" evidence="3">
    <location>
        <begin position="88"/>
        <end position="116"/>
    </location>
</feature>
<keyword evidence="2" id="KW-0843">Virulence</keyword>
<name>A0A7R7XLL6_9EURO</name>
<accession>A0A7R7XLL6</accession>
<dbReference type="GeneID" id="64973660"/>
<evidence type="ECO:0000256" key="4">
    <source>
        <dbReference type="SAM" id="SignalP"/>
    </source>
</evidence>
<protein>
    <recommendedName>
        <fullName evidence="5">LysM domain-containing protein</fullName>
    </recommendedName>
</protein>
<reference evidence="6" key="2">
    <citation type="submission" date="2021-02" db="EMBL/GenBank/DDBJ databases">
        <title>Aspergillus puulaauensis MK2 genome sequence.</title>
        <authorList>
            <person name="Futagami T."/>
            <person name="Mori K."/>
            <person name="Kadooka C."/>
            <person name="Tanaka T."/>
        </authorList>
    </citation>
    <scope>NUCLEOTIDE SEQUENCE</scope>
    <source>
        <strain evidence="6">MK2</strain>
    </source>
</reference>
<proteinExistence type="predicted"/>
<gene>
    <name evidence="6" type="ORF">APUU_40099S</name>
</gene>
<feature type="chain" id="PRO_5030722485" description="LysM domain-containing protein" evidence="4">
    <location>
        <begin position="19"/>
        <end position="338"/>
    </location>
</feature>
<dbReference type="SUPFAM" id="SSF54106">
    <property type="entry name" value="LysM domain"/>
    <property type="match status" value="3"/>
</dbReference>
<reference evidence="6" key="1">
    <citation type="submission" date="2021-01" db="EMBL/GenBank/DDBJ databases">
        <authorList>
            <consortium name="Aspergillus puulaauensis MK2 genome sequencing consortium"/>
            <person name="Kazuki M."/>
            <person name="Futagami T."/>
        </authorList>
    </citation>
    <scope>NUCLEOTIDE SEQUENCE</scope>
    <source>
        <strain evidence="6">MK2</strain>
    </source>
</reference>
<dbReference type="KEGG" id="apuu:APUU_40099S"/>
<sequence length="338" mass="35690">MQLTHFVVAGLAPSVVSALSPRAVDCSFSVPAAAGDTCETLAATWGLDVQTLEHLNPGVACPGLDTSKTYCVIGTVTDQPGTTLTPTTWRTTTTSSRSATTTATTTTTAPSNPPTLPGIVDNCDGFYKITSGDLCDTIARAHGITTAQLLSWNSGINNSCSNLYLDYYICIHIPGVTTSSSPPEPTKVPSGPTPQLPGIVNNCDRFYQISAGGSCDNIARANHISTAQFKQWNTAIDEKCTNLWLDYYVCVHVPGAATTTIPSSPKPTSGPSPQMPGIVSNCKTYHPIANGDTCSGICKNAGITFAQLRQWNTQLDAACSNLWLGYYICIAVRARVAD</sequence>
<keyword evidence="4" id="KW-0732">Signal</keyword>
<evidence type="ECO:0000313" key="6">
    <source>
        <dbReference type="EMBL" id="BCS23655.1"/>
    </source>
</evidence>
<feature type="compositionally biased region" description="Low complexity" evidence="3">
    <location>
        <begin position="88"/>
        <end position="110"/>
    </location>
</feature>
<feature type="domain" description="LysM" evidence="5">
    <location>
        <begin position="284"/>
        <end position="330"/>
    </location>
</feature>
<dbReference type="Pfam" id="PF01476">
    <property type="entry name" value="LysM"/>
    <property type="match status" value="4"/>
</dbReference>
<dbReference type="CDD" id="cd00118">
    <property type="entry name" value="LysM"/>
    <property type="match status" value="3"/>
</dbReference>
<feature type="domain" description="LysM" evidence="5">
    <location>
        <begin position="125"/>
        <end position="171"/>
    </location>
</feature>
<feature type="signal peptide" evidence="4">
    <location>
        <begin position="1"/>
        <end position="18"/>
    </location>
</feature>
<dbReference type="InterPro" id="IPR052210">
    <property type="entry name" value="LysM1-like"/>
</dbReference>
<dbReference type="InterPro" id="IPR036779">
    <property type="entry name" value="LysM_dom_sf"/>
</dbReference>
<dbReference type="Proteomes" id="UP000654913">
    <property type="component" value="Chromosome 4"/>
</dbReference>
<evidence type="ECO:0000313" key="7">
    <source>
        <dbReference type="Proteomes" id="UP000654913"/>
    </source>
</evidence>
<evidence type="ECO:0000256" key="3">
    <source>
        <dbReference type="SAM" id="MobiDB-lite"/>
    </source>
</evidence>
<dbReference type="RefSeq" id="XP_041555849.1">
    <property type="nucleotide sequence ID" value="XM_041703133.1"/>
</dbReference>
<evidence type="ECO:0000259" key="5">
    <source>
        <dbReference type="PROSITE" id="PS51782"/>
    </source>
</evidence>
<dbReference type="AlphaFoldDB" id="A0A7R7XLL6"/>
<evidence type="ECO:0000256" key="2">
    <source>
        <dbReference type="ARBA" id="ARBA00023026"/>
    </source>
</evidence>
<dbReference type="GO" id="GO:0008061">
    <property type="term" value="F:chitin binding"/>
    <property type="evidence" value="ECO:0007669"/>
    <property type="project" value="UniProtKB-KW"/>
</dbReference>
<dbReference type="EMBL" id="AP024446">
    <property type="protein sequence ID" value="BCS23655.1"/>
    <property type="molecule type" value="Genomic_DNA"/>
</dbReference>
<dbReference type="InterPro" id="IPR018392">
    <property type="entry name" value="LysM"/>
</dbReference>
<feature type="domain" description="LysM" evidence="5">
    <location>
        <begin position="28"/>
        <end position="72"/>
    </location>
</feature>
<keyword evidence="1" id="KW-0147">Chitin-binding</keyword>
<keyword evidence="7" id="KW-1185">Reference proteome</keyword>
<dbReference type="PANTHER" id="PTHR34997:SF18">
    <property type="entry name" value="LYSM DOMAIN-CONTAINING PROTEIN"/>
    <property type="match status" value="1"/>
</dbReference>
<evidence type="ECO:0000256" key="1">
    <source>
        <dbReference type="ARBA" id="ARBA00022669"/>
    </source>
</evidence>
<dbReference type="PANTHER" id="PTHR34997">
    <property type="entry name" value="AM15"/>
    <property type="match status" value="1"/>
</dbReference>
<feature type="domain" description="LysM" evidence="5">
    <location>
        <begin position="205"/>
        <end position="251"/>
    </location>
</feature>
<dbReference type="OrthoDB" id="5985073at2759"/>
<dbReference type="PROSITE" id="PS51782">
    <property type="entry name" value="LYSM"/>
    <property type="match status" value="4"/>
</dbReference>
<dbReference type="SMART" id="SM00257">
    <property type="entry name" value="LysM"/>
    <property type="match status" value="4"/>
</dbReference>